<keyword evidence="2" id="KW-0238">DNA-binding</keyword>
<dbReference type="GO" id="GO:0009378">
    <property type="term" value="F:four-way junction helicase activity"/>
    <property type="evidence" value="ECO:0007669"/>
    <property type="project" value="TreeGrafter"/>
</dbReference>
<evidence type="ECO:0000313" key="9">
    <source>
        <dbReference type="Proteomes" id="UP000309038"/>
    </source>
</evidence>
<dbReference type="Pfam" id="PF00270">
    <property type="entry name" value="DEAD"/>
    <property type="match status" value="1"/>
</dbReference>
<keyword evidence="9" id="KW-1185">Reference proteome</keyword>
<dbReference type="GO" id="GO:0005737">
    <property type="term" value="C:cytoplasm"/>
    <property type="evidence" value="ECO:0007669"/>
    <property type="project" value="TreeGrafter"/>
</dbReference>
<dbReference type="Proteomes" id="UP000309038">
    <property type="component" value="Unassembled WGS sequence"/>
</dbReference>
<dbReference type="GO" id="GO:0005524">
    <property type="term" value="F:ATP binding"/>
    <property type="evidence" value="ECO:0007669"/>
    <property type="project" value="InterPro"/>
</dbReference>
<dbReference type="GO" id="GO:0005694">
    <property type="term" value="C:chromosome"/>
    <property type="evidence" value="ECO:0007669"/>
    <property type="project" value="TreeGrafter"/>
</dbReference>
<evidence type="ECO:0000313" key="8">
    <source>
        <dbReference type="EMBL" id="THG94262.1"/>
    </source>
</evidence>
<dbReference type="PANTHER" id="PTHR13710:SF105">
    <property type="entry name" value="ATP-DEPENDENT DNA HELICASE Q1"/>
    <property type="match status" value="1"/>
</dbReference>
<evidence type="ECO:0000256" key="1">
    <source>
        <dbReference type="ARBA" id="ARBA00005446"/>
    </source>
</evidence>
<dbReference type="GO" id="GO:0043138">
    <property type="term" value="F:3'-5' DNA helicase activity"/>
    <property type="evidence" value="ECO:0007669"/>
    <property type="project" value="UniProtKB-EC"/>
</dbReference>
<dbReference type="GO" id="GO:0003677">
    <property type="term" value="F:DNA binding"/>
    <property type="evidence" value="ECO:0007669"/>
    <property type="project" value="UniProtKB-KW"/>
</dbReference>
<evidence type="ECO:0000256" key="4">
    <source>
        <dbReference type="ARBA" id="ARBA00034617"/>
    </source>
</evidence>
<evidence type="ECO:0000256" key="3">
    <source>
        <dbReference type="ARBA" id="ARBA00023235"/>
    </source>
</evidence>
<dbReference type="PANTHER" id="PTHR13710">
    <property type="entry name" value="DNA HELICASE RECQ FAMILY MEMBER"/>
    <property type="match status" value="1"/>
</dbReference>
<evidence type="ECO:0000256" key="6">
    <source>
        <dbReference type="SAM" id="MobiDB-lite"/>
    </source>
</evidence>
<dbReference type="EMBL" id="SGPJ01000474">
    <property type="protein sequence ID" value="THG94262.1"/>
    <property type="molecule type" value="Genomic_DNA"/>
</dbReference>
<dbReference type="SUPFAM" id="SSF52540">
    <property type="entry name" value="P-loop containing nucleoside triphosphate hydrolases"/>
    <property type="match status" value="1"/>
</dbReference>
<evidence type="ECO:0000256" key="2">
    <source>
        <dbReference type="ARBA" id="ARBA00023125"/>
    </source>
</evidence>
<organism evidence="8 9">
    <name type="scientific">Hermanssonia centrifuga</name>
    <dbReference type="NCBI Taxonomy" id="98765"/>
    <lineage>
        <taxon>Eukaryota</taxon>
        <taxon>Fungi</taxon>
        <taxon>Dikarya</taxon>
        <taxon>Basidiomycota</taxon>
        <taxon>Agaricomycotina</taxon>
        <taxon>Agaricomycetes</taxon>
        <taxon>Polyporales</taxon>
        <taxon>Meruliaceae</taxon>
        <taxon>Hermanssonia</taxon>
    </lineage>
</organism>
<feature type="compositionally biased region" description="Acidic residues" evidence="6">
    <location>
        <begin position="235"/>
        <end position="257"/>
    </location>
</feature>
<evidence type="ECO:0000256" key="5">
    <source>
        <dbReference type="ARBA" id="ARBA00034808"/>
    </source>
</evidence>
<evidence type="ECO:0000259" key="7">
    <source>
        <dbReference type="Pfam" id="PF00270"/>
    </source>
</evidence>
<feature type="region of interest" description="Disordered" evidence="6">
    <location>
        <begin position="184"/>
        <end position="274"/>
    </location>
</feature>
<comment type="caution">
    <text evidence="8">The sequence shown here is derived from an EMBL/GenBank/DDBJ whole genome shotgun (WGS) entry which is preliminary data.</text>
</comment>
<feature type="compositionally biased region" description="Basic and acidic residues" evidence="6">
    <location>
        <begin position="265"/>
        <end position="274"/>
    </location>
</feature>
<feature type="domain" description="DEAD/DEAH-box helicase" evidence="7">
    <location>
        <begin position="40"/>
        <end position="189"/>
    </location>
</feature>
<name>A0A4V3X9H9_9APHY</name>
<dbReference type="AlphaFoldDB" id="A0A4V3X9H9"/>
<comment type="catalytic activity">
    <reaction evidence="4">
        <text>Couples ATP hydrolysis with the unwinding of duplex DNA by translocating in the 3'-5' direction.</text>
        <dbReference type="EC" id="5.6.2.4"/>
    </reaction>
</comment>
<dbReference type="GO" id="GO:0006310">
    <property type="term" value="P:DNA recombination"/>
    <property type="evidence" value="ECO:0007669"/>
    <property type="project" value="TreeGrafter"/>
</dbReference>
<sequence>MQGEPVHQNLSSSFGGTNVPDIKFIQVKCKDYFGYRACRWQAEFAQVILGGQSDIILEVATGGGKTLAFWLPLLFRPRGIQIVVTALNTLGKQNVRSLADAGISAISIDGTIPHANLSRIFKKIKRETYRAIIISPEQLMKEDGHFERLLKSTEFQENIISIIIDKGHCVKTWGKFRPEYQEIQRLSKKKKARASQISGKRKRQDNHKTTPAKKFALSPTKTPPATLTVIPAYTDEPEDESNTDSESAEDTDLDEELCALYSHNIAKEEDQTEK</sequence>
<dbReference type="InterPro" id="IPR011545">
    <property type="entry name" value="DEAD/DEAH_box_helicase_dom"/>
</dbReference>
<proteinExistence type="inferred from homology"/>
<dbReference type="Gene3D" id="3.40.50.300">
    <property type="entry name" value="P-loop containing nucleotide triphosphate hydrolases"/>
    <property type="match status" value="1"/>
</dbReference>
<comment type="similarity">
    <text evidence="1">Belongs to the helicase family. RecQ subfamily.</text>
</comment>
<dbReference type="InterPro" id="IPR027417">
    <property type="entry name" value="P-loop_NTPase"/>
</dbReference>
<keyword evidence="3" id="KW-0413">Isomerase</keyword>
<gene>
    <name evidence="8" type="ORF">EW026_g7173</name>
</gene>
<accession>A0A4V3X9H9</accession>
<dbReference type="EC" id="5.6.2.4" evidence="5"/>
<feature type="compositionally biased region" description="Basic residues" evidence="6">
    <location>
        <begin position="186"/>
        <end position="205"/>
    </location>
</feature>
<reference evidence="8 9" key="1">
    <citation type="submission" date="2019-02" db="EMBL/GenBank/DDBJ databases">
        <title>Genome sequencing of the rare red list fungi Phlebia centrifuga.</title>
        <authorList>
            <person name="Buettner E."/>
            <person name="Kellner H."/>
        </authorList>
    </citation>
    <scope>NUCLEOTIDE SEQUENCE [LARGE SCALE GENOMIC DNA]</scope>
    <source>
        <strain evidence="8 9">DSM 108282</strain>
    </source>
</reference>
<protein>
    <recommendedName>
        <fullName evidence="5">DNA 3'-5' helicase</fullName>
        <ecNumber evidence="5">5.6.2.4</ecNumber>
    </recommendedName>
</protein>
<dbReference type="GO" id="GO:0006281">
    <property type="term" value="P:DNA repair"/>
    <property type="evidence" value="ECO:0007669"/>
    <property type="project" value="TreeGrafter"/>
</dbReference>